<evidence type="ECO:0000313" key="2">
    <source>
        <dbReference type="Proteomes" id="UP001064879"/>
    </source>
</evidence>
<organism evidence="1 2">
    <name type="scientific">Brevibacterium spongiae</name>
    <dbReference type="NCBI Taxonomy" id="2909672"/>
    <lineage>
        <taxon>Bacteria</taxon>
        <taxon>Bacillati</taxon>
        <taxon>Actinomycetota</taxon>
        <taxon>Actinomycetes</taxon>
        <taxon>Micrococcales</taxon>
        <taxon>Brevibacteriaceae</taxon>
        <taxon>Brevibacterium</taxon>
    </lineage>
</organism>
<reference evidence="1" key="1">
    <citation type="submission" date="2022-03" db="EMBL/GenBank/DDBJ databases">
        <title>Brevibacterium spongiae sp. nov., isolated from marine sponge.</title>
        <authorList>
            <person name="Li Z."/>
            <person name="Zhang M."/>
        </authorList>
    </citation>
    <scope>NUCLEOTIDE SEQUENCE</scope>
    <source>
        <strain evidence="1">WHS-Z9</strain>
    </source>
</reference>
<sequence>MTFAEVAAGQAFERSRLMSVWFEFAWCDLERAATTWLWFERRASPNEGAFEDSVVRVAEELIKRRLH</sequence>
<proteinExistence type="predicted"/>
<accession>A0ABY5SKR2</accession>
<dbReference type="EMBL" id="CP093443">
    <property type="protein sequence ID" value="UVI34724.1"/>
    <property type="molecule type" value="Genomic_DNA"/>
</dbReference>
<dbReference type="RefSeq" id="WP_265417404.1">
    <property type="nucleotide sequence ID" value="NZ_CP093443.1"/>
</dbReference>
<name>A0ABY5SKR2_9MICO</name>
<evidence type="ECO:0000313" key="1">
    <source>
        <dbReference type="EMBL" id="UVI34724.1"/>
    </source>
</evidence>
<dbReference type="Proteomes" id="UP001064879">
    <property type="component" value="Chromosome"/>
</dbReference>
<protein>
    <submittedName>
        <fullName evidence="1">Uncharacterized protein</fullName>
    </submittedName>
</protein>
<keyword evidence="2" id="KW-1185">Reference proteome</keyword>
<gene>
    <name evidence="1" type="ORF">L1F31_11340</name>
</gene>